<feature type="transmembrane region" description="Helical" evidence="9">
    <location>
        <begin position="354"/>
        <end position="374"/>
    </location>
</feature>
<proteinExistence type="inferred from homology"/>
<feature type="transmembrane region" description="Helical" evidence="9">
    <location>
        <begin position="309"/>
        <end position="325"/>
    </location>
</feature>
<keyword evidence="5 9" id="KW-1133">Transmembrane helix</keyword>
<evidence type="ECO:0000256" key="7">
    <source>
        <dbReference type="ARBA" id="ARBA00024033"/>
    </source>
</evidence>
<evidence type="ECO:0000313" key="10">
    <source>
        <dbReference type="EMBL" id="MFC4107611.1"/>
    </source>
</evidence>
<feature type="transmembrane region" description="Helical" evidence="9">
    <location>
        <begin position="108"/>
        <end position="130"/>
    </location>
</feature>
<feature type="transmembrane region" description="Helical" evidence="9">
    <location>
        <begin position="386"/>
        <end position="408"/>
    </location>
</feature>
<evidence type="ECO:0000256" key="2">
    <source>
        <dbReference type="ARBA" id="ARBA00022475"/>
    </source>
</evidence>
<keyword evidence="2" id="KW-1003">Cell membrane</keyword>
<feature type="transmembrane region" description="Helical" evidence="9">
    <location>
        <begin position="283"/>
        <end position="302"/>
    </location>
</feature>
<evidence type="ECO:0000256" key="8">
    <source>
        <dbReference type="SAM" id="MobiDB-lite"/>
    </source>
</evidence>
<evidence type="ECO:0000313" key="11">
    <source>
        <dbReference type="Proteomes" id="UP001595868"/>
    </source>
</evidence>
<evidence type="ECO:0000256" key="3">
    <source>
        <dbReference type="ARBA" id="ARBA00022679"/>
    </source>
</evidence>
<name>A0ABV8KNQ5_9ACTN</name>
<dbReference type="InterPro" id="IPR018584">
    <property type="entry name" value="GT87"/>
</dbReference>
<sequence length="436" mass="46130">MTTERTASPATRRPDPATPGSTPVEADRRMLLAAVCLALLVGLCAAGIRAATGSFWIDLEVYRDAAVAVLHGRSPYEFVNHNGLMYNYTPFAALLLSPLGLAGVTVDILWWTVASMLALEASVWIVLRYLGTAPRNLARRTLVLTAVSVPMLPILHSLELGQINIMLMLLVLVDLLRRPGAGDGRWQGVALGIAAGIKLTPLIFVPYLLLTGRVRAALTAVAAFAGTVALGSAVLPGPTIAYWFRGGVTDSGRLSPPDTEIYNQSLRGALVRLSSSGAEVPGWVWPALAVVAGACALAIAVVAGRRGDHLAGGLACAVAALLVSPISWHTHWVWCVPVVMLLGHRAWRTGSRGAAVLTALVWLVFTGSGAWVVVELAGALPGLDFRSWHVLVWSNLYLILAPLLLVLLARRDAEPRGIAPAPRSPTGPETVAVGNR</sequence>
<accession>A0ABV8KNQ5</accession>
<evidence type="ECO:0000256" key="6">
    <source>
        <dbReference type="ARBA" id="ARBA00023136"/>
    </source>
</evidence>
<feature type="transmembrane region" description="Helical" evidence="9">
    <location>
        <begin position="217"/>
        <end position="244"/>
    </location>
</feature>
<keyword evidence="11" id="KW-1185">Reference proteome</keyword>
<keyword evidence="3" id="KW-0808">Transferase</keyword>
<feature type="transmembrane region" description="Helical" evidence="9">
    <location>
        <begin position="189"/>
        <end position="210"/>
    </location>
</feature>
<evidence type="ECO:0000256" key="9">
    <source>
        <dbReference type="SAM" id="Phobius"/>
    </source>
</evidence>
<gene>
    <name evidence="10" type="ORF">ACFOX0_16985</name>
</gene>
<feature type="transmembrane region" description="Helical" evidence="9">
    <location>
        <begin position="142"/>
        <end position="169"/>
    </location>
</feature>
<comment type="subcellular location">
    <subcellularLocation>
        <location evidence="1">Cell membrane</location>
        <topology evidence="1">Multi-pass membrane protein</topology>
    </subcellularLocation>
</comment>
<dbReference type="Pfam" id="PF09594">
    <property type="entry name" value="GT87"/>
    <property type="match status" value="1"/>
</dbReference>
<evidence type="ECO:0000256" key="1">
    <source>
        <dbReference type="ARBA" id="ARBA00004651"/>
    </source>
</evidence>
<evidence type="ECO:0000256" key="5">
    <source>
        <dbReference type="ARBA" id="ARBA00022989"/>
    </source>
</evidence>
<evidence type="ECO:0000256" key="4">
    <source>
        <dbReference type="ARBA" id="ARBA00022692"/>
    </source>
</evidence>
<keyword evidence="4 9" id="KW-0812">Transmembrane</keyword>
<organism evidence="10 11">
    <name type="scientific">Micromonospora zhanjiangensis</name>
    <dbReference type="NCBI Taxonomy" id="1522057"/>
    <lineage>
        <taxon>Bacteria</taxon>
        <taxon>Bacillati</taxon>
        <taxon>Actinomycetota</taxon>
        <taxon>Actinomycetes</taxon>
        <taxon>Micromonosporales</taxon>
        <taxon>Micromonosporaceae</taxon>
        <taxon>Micromonospora</taxon>
    </lineage>
</organism>
<feature type="region of interest" description="Disordered" evidence="8">
    <location>
        <begin position="1"/>
        <end position="23"/>
    </location>
</feature>
<keyword evidence="6 9" id="KW-0472">Membrane</keyword>
<comment type="caution">
    <text evidence="10">The sequence shown here is derived from an EMBL/GenBank/DDBJ whole genome shotgun (WGS) entry which is preliminary data.</text>
</comment>
<dbReference type="EMBL" id="JBHSBN010000010">
    <property type="protein sequence ID" value="MFC4107611.1"/>
    <property type="molecule type" value="Genomic_DNA"/>
</dbReference>
<dbReference type="RefSeq" id="WP_377546741.1">
    <property type="nucleotide sequence ID" value="NZ_JBHSBN010000010.1"/>
</dbReference>
<dbReference type="Proteomes" id="UP001595868">
    <property type="component" value="Unassembled WGS sequence"/>
</dbReference>
<comment type="similarity">
    <text evidence="7">Belongs to the glycosyltransferase 87 family.</text>
</comment>
<protein>
    <submittedName>
        <fullName evidence="10">Glycosyltransferase 87 family protein</fullName>
    </submittedName>
</protein>
<feature type="transmembrane region" description="Helical" evidence="9">
    <location>
        <begin position="31"/>
        <end position="51"/>
    </location>
</feature>
<reference evidence="11" key="1">
    <citation type="journal article" date="2019" name="Int. J. Syst. Evol. Microbiol.">
        <title>The Global Catalogue of Microorganisms (GCM) 10K type strain sequencing project: providing services to taxonomists for standard genome sequencing and annotation.</title>
        <authorList>
            <consortium name="The Broad Institute Genomics Platform"/>
            <consortium name="The Broad Institute Genome Sequencing Center for Infectious Disease"/>
            <person name="Wu L."/>
            <person name="Ma J."/>
        </authorList>
    </citation>
    <scope>NUCLEOTIDE SEQUENCE [LARGE SCALE GENOMIC DNA]</scope>
    <source>
        <strain evidence="11">2902at01</strain>
    </source>
</reference>